<evidence type="ECO:0000256" key="6">
    <source>
        <dbReference type="SAM" id="Phobius"/>
    </source>
</evidence>
<reference evidence="9 10" key="1">
    <citation type="submission" date="2019-03" db="EMBL/GenBank/DDBJ databases">
        <authorList>
            <person name="Gaulin E."/>
            <person name="Dumas B."/>
        </authorList>
    </citation>
    <scope>NUCLEOTIDE SEQUENCE [LARGE SCALE GENOMIC DNA]</scope>
    <source>
        <strain evidence="9">CBS 568.67</strain>
    </source>
</reference>
<feature type="compositionally biased region" description="Pro residues" evidence="5">
    <location>
        <begin position="99"/>
        <end position="113"/>
    </location>
</feature>
<organism evidence="9 10">
    <name type="scientific">Aphanomyces stellatus</name>
    <dbReference type="NCBI Taxonomy" id="120398"/>
    <lineage>
        <taxon>Eukaryota</taxon>
        <taxon>Sar</taxon>
        <taxon>Stramenopiles</taxon>
        <taxon>Oomycota</taxon>
        <taxon>Saprolegniomycetes</taxon>
        <taxon>Saprolegniales</taxon>
        <taxon>Verrucalvaceae</taxon>
        <taxon>Aphanomyces</taxon>
    </lineage>
</organism>
<evidence type="ECO:0000313" key="8">
    <source>
        <dbReference type="EMBL" id="KAF0699676.1"/>
    </source>
</evidence>
<evidence type="ECO:0000313" key="10">
    <source>
        <dbReference type="Proteomes" id="UP000332933"/>
    </source>
</evidence>
<keyword evidence="7" id="KW-0732">Signal</keyword>
<feature type="region of interest" description="Disordered" evidence="5">
    <location>
        <begin position="99"/>
        <end position="146"/>
    </location>
</feature>
<evidence type="ECO:0000256" key="4">
    <source>
        <dbReference type="ARBA" id="ARBA00023136"/>
    </source>
</evidence>
<sequence>MQVVGRIALVGFFAFTVGMAQTMDTTAPPSDICSTAVTGSCILQLPSGGLSGTLCFRDLNNCGECVSGVQGNRQAYCYAPATDGTCNAGDSYCPSALPPMPVPGTPKPTPAKTPRPTNATTSTPSPSTTTTTFAPKPTTAPPSSSDNTSLYIGVGCGVVILVAVFAFGTWKRRQTRQEKRELDSMRLGNHPHLIGGGGGGDGIDDDGELHGDPALFNTIGHQSMILSPRSEPDAMWWAQATQAERDTHSVLGSSPSHSSVGGNTPQHKTPHSTKAKPAVDEVAV</sequence>
<dbReference type="AlphaFoldDB" id="A0A485KP17"/>
<dbReference type="Proteomes" id="UP000332933">
    <property type="component" value="Unassembled WGS sequence"/>
</dbReference>
<keyword evidence="3 6" id="KW-1133">Transmembrane helix</keyword>
<keyword evidence="2 6" id="KW-0812">Transmembrane</keyword>
<accession>A0A485KP17</accession>
<dbReference type="EMBL" id="CAADRA010005183">
    <property type="protein sequence ID" value="VFT86655.1"/>
    <property type="molecule type" value="Genomic_DNA"/>
</dbReference>
<proteinExistence type="predicted"/>
<evidence type="ECO:0000313" key="9">
    <source>
        <dbReference type="EMBL" id="VFT86655.1"/>
    </source>
</evidence>
<dbReference type="PANTHER" id="PTHR15549">
    <property type="entry name" value="PAIRED IMMUNOGLOBULIN-LIKE TYPE 2 RECEPTOR"/>
    <property type="match status" value="1"/>
</dbReference>
<evidence type="ECO:0000256" key="7">
    <source>
        <dbReference type="SAM" id="SignalP"/>
    </source>
</evidence>
<feature type="compositionally biased region" description="Low complexity" evidence="5">
    <location>
        <begin position="249"/>
        <end position="262"/>
    </location>
</feature>
<evidence type="ECO:0000256" key="1">
    <source>
        <dbReference type="ARBA" id="ARBA00004167"/>
    </source>
</evidence>
<comment type="subcellular location">
    <subcellularLocation>
        <location evidence="1">Membrane</location>
        <topology evidence="1">Single-pass membrane protein</topology>
    </subcellularLocation>
</comment>
<reference evidence="8" key="2">
    <citation type="submission" date="2019-06" db="EMBL/GenBank/DDBJ databases">
        <title>Genomics analysis of Aphanomyces spp. identifies a new class of oomycete effector associated with host adaptation.</title>
        <authorList>
            <person name="Gaulin E."/>
        </authorList>
    </citation>
    <scope>NUCLEOTIDE SEQUENCE</scope>
    <source>
        <strain evidence="8">CBS 578.67</strain>
    </source>
</reference>
<dbReference type="EMBL" id="VJMH01005162">
    <property type="protein sequence ID" value="KAF0699676.1"/>
    <property type="molecule type" value="Genomic_DNA"/>
</dbReference>
<dbReference type="GO" id="GO:0016020">
    <property type="term" value="C:membrane"/>
    <property type="evidence" value="ECO:0007669"/>
    <property type="project" value="UniProtKB-SubCell"/>
</dbReference>
<feature type="transmembrane region" description="Helical" evidence="6">
    <location>
        <begin position="150"/>
        <end position="170"/>
    </location>
</feature>
<name>A0A485KP17_9STRA</name>
<feature type="chain" id="PRO_5036116131" evidence="7">
    <location>
        <begin position="21"/>
        <end position="284"/>
    </location>
</feature>
<dbReference type="InterPro" id="IPR051694">
    <property type="entry name" value="Immunoregulatory_rcpt-like"/>
</dbReference>
<dbReference type="OrthoDB" id="10631378at2759"/>
<feature type="signal peptide" evidence="7">
    <location>
        <begin position="1"/>
        <end position="20"/>
    </location>
</feature>
<keyword evidence="10" id="KW-1185">Reference proteome</keyword>
<feature type="compositionally biased region" description="Low complexity" evidence="5">
    <location>
        <begin position="114"/>
        <end position="145"/>
    </location>
</feature>
<evidence type="ECO:0000256" key="5">
    <source>
        <dbReference type="SAM" id="MobiDB-lite"/>
    </source>
</evidence>
<dbReference type="PANTHER" id="PTHR15549:SF30">
    <property type="entry name" value="MID2 DOMAIN-CONTAINING PROTEIN"/>
    <property type="match status" value="1"/>
</dbReference>
<dbReference type="GO" id="GO:0071944">
    <property type="term" value="C:cell periphery"/>
    <property type="evidence" value="ECO:0007669"/>
    <property type="project" value="UniProtKB-ARBA"/>
</dbReference>
<feature type="region of interest" description="Disordered" evidence="5">
    <location>
        <begin position="243"/>
        <end position="284"/>
    </location>
</feature>
<keyword evidence="4 6" id="KW-0472">Membrane</keyword>
<gene>
    <name evidence="9" type="primary">Aste57867_9776</name>
    <name evidence="8" type="ORF">As57867_009737</name>
    <name evidence="9" type="ORF">ASTE57867_9776</name>
</gene>
<protein>
    <submittedName>
        <fullName evidence="9">Aste57867_9776 protein</fullName>
    </submittedName>
</protein>
<evidence type="ECO:0000256" key="3">
    <source>
        <dbReference type="ARBA" id="ARBA00022989"/>
    </source>
</evidence>
<evidence type="ECO:0000256" key="2">
    <source>
        <dbReference type="ARBA" id="ARBA00022692"/>
    </source>
</evidence>